<keyword evidence="3" id="KW-1185">Reference proteome</keyword>
<organism evidence="2 3">
    <name type="scientific">Durusdinium trenchii</name>
    <dbReference type="NCBI Taxonomy" id="1381693"/>
    <lineage>
        <taxon>Eukaryota</taxon>
        <taxon>Sar</taxon>
        <taxon>Alveolata</taxon>
        <taxon>Dinophyceae</taxon>
        <taxon>Suessiales</taxon>
        <taxon>Symbiodiniaceae</taxon>
        <taxon>Durusdinium</taxon>
    </lineage>
</organism>
<comment type="caution">
    <text evidence="2">The sequence shown here is derived from an EMBL/GenBank/DDBJ whole genome shotgun (WGS) entry which is preliminary data.</text>
</comment>
<evidence type="ECO:0000313" key="2">
    <source>
        <dbReference type="EMBL" id="CAK9011895.1"/>
    </source>
</evidence>
<accession>A0ABP0JBX0</accession>
<proteinExistence type="predicted"/>
<protein>
    <submittedName>
        <fullName evidence="2">Uncharacterized protein</fullName>
    </submittedName>
</protein>
<feature type="region of interest" description="Disordered" evidence="1">
    <location>
        <begin position="231"/>
        <end position="259"/>
    </location>
</feature>
<reference evidence="2 3" key="1">
    <citation type="submission" date="2024-02" db="EMBL/GenBank/DDBJ databases">
        <authorList>
            <person name="Chen Y."/>
            <person name="Shah S."/>
            <person name="Dougan E. K."/>
            <person name="Thang M."/>
            <person name="Chan C."/>
        </authorList>
    </citation>
    <scope>NUCLEOTIDE SEQUENCE [LARGE SCALE GENOMIC DNA]</scope>
</reference>
<evidence type="ECO:0000256" key="1">
    <source>
        <dbReference type="SAM" id="MobiDB-lite"/>
    </source>
</evidence>
<sequence>MGHSICLCISMVSELRKSLANPPKRFALIASSTFLLEKKHQTVLQLVDEISTKAEGLDLPKSNALKVSGNCILHLVCLGYMSSDDCEKKLNTTESEFNTYMQQRGCRTYNQYSVMAGCSLFAIPFCMVERLPAGKWLLHLENGSCPHCVANCVVDEASPVTVWDIGVRMELSHGAFFDALRNGIDRSSAVIFTFSDASFKSLANQVPGPCLTDADQGQLLDISAAGRSVECDSGSSEELYEIEDSDDSADAEGKPDNSGTGGRLCLVKSIWPRFMLDATAQSNELVNLLPTHTSSWWPMVEDVVGSPAAVGLLDGFVHTALRHQEAMYLSIDGTFRVCLPLLGQAPFTAPKAVRDKQPFGDDRSYHRVLSARGRTGAVLALTPSKGEGSEDICQCLLQSLPPDALQQVIHVASDSPSGKLFSELQKILPHMEGLSLDPTHAAMHYEQATGGRRTHGSSLLRRFLSKFSCHGAATSHNVWGLMYDGTQSRCLTTQEMQLRDHVMEGTMNARRARRVISESEMLETWPTRIQFVEAVAALAADNKKDLSRKIDGTKLTVAKILYNLVAADRLEWLFNNLRFRVGLNDVTKLLLPSGTASNEALHAELNAIFRQTQQLHRSTLELKLQVIRLAKLLAHGGALYSPTARQITSGHVLARRLGQPLWSTAAWKAWVEQQRADQTYQGKSLPLAAQRMEEQAIIATSKGRTRPAKKPAARRTPFTLQREAGIQRTGMCKRQRRGS</sequence>
<feature type="compositionally biased region" description="Acidic residues" evidence="1">
    <location>
        <begin position="238"/>
        <end position="250"/>
    </location>
</feature>
<dbReference type="Proteomes" id="UP001642484">
    <property type="component" value="Unassembled WGS sequence"/>
</dbReference>
<dbReference type="EMBL" id="CAXAMN010005002">
    <property type="protein sequence ID" value="CAK9011895.1"/>
    <property type="molecule type" value="Genomic_DNA"/>
</dbReference>
<evidence type="ECO:0000313" key="3">
    <source>
        <dbReference type="Proteomes" id="UP001642484"/>
    </source>
</evidence>
<gene>
    <name evidence="2" type="ORF">CCMP2556_LOCUS10639</name>
</gene>
<name>A0ABP0JBX0_9DINO</name>